<evidence type="ECO:0000313" key="2">
    <source>
        <dbReference type="Proteomes" id="UP001165960"/>
    </source>
</evidence>
<accession>A0ACC2U6F5</accession>
<evidence type="ECO:0000313" key="1">
    <source>
        <dbReference type="EMBL" id="KAJ9082305.1"/>
    </source>
</evidence>
<proteinExistence type="predicted"/>
<organism evidence="1 2">
    <name type="scientific">Entomophthora muscae</name>
    <dbReference type="NCBI Taxonomy" id="34485"/>
    <lineage>
        <taxon>Eukaryota</taxon>
        <taxon>Fungi</taxon>
        <taxon>Fungi incertae sedis</taxon>
        <taxon>Zoopagomycota</taxon>
        <taxon>Entomophthoromycotina</taxon>
        <taxon>Entomophthoromycetes</taxon>
        <taxon>Entomophthorales</taxon>
        <taxon>Entomophthoraceae</taxon>
        <taxon>Entomophthora</taxon>
    </lineage>
</organism>
<comment type="caution">
    <text evidence="1">The sequence shown here is derived from an EMBL/GenBank/DDBJ whole genome shotgun (WGS) entry which is preliminary data.</text>
</comment>
<protein>
    <submittedName>
        <fullName evidence="1">Anaphase-promoting complex subunit Cut9</fullName>
    </submittedName>
</protein>
<dbReference type="EMBL" id="QTSX02001436">
    <property type="protein sequence ID" value="KAJ9082305.1"/>
    <property type="molecule type" value="Genomic_DNA"/>
</dbReference>
<name>A0ACC2U6F5_9FUNG</name>
<dbReference type="Proteomes" id="UP001165960">
    <property type="component" value="Unassembled WGS sequence"/>
</dbReference>
<sequence length="686" mass="76905">MDNHEEPKSQVGSPLFGDLFLSPEPPSALPINSPEEDRLVESDASDLLEESLSSLPTVFHYNGRAADPLGMFTKSVCSGSESPESYSPKRKRSTFEKEGGSSAQLIYELRVRREDAFFNQHFPTAEHICKELVMLTGQFEDSFRLAQIYFTMGSYQQAIKVLKTQRYLNSGKCRILASRCYIELGNLEKALEMVEENNPFPPGFFNPEDIGDDIKIVATACAVRGKIFAMLGEFEKAKENFVLAFSYDPRCYDALDGLIKNHLLEPSEEDQYIANDGSPTSEFLAASFKLKVCHSPAAEEVLTSKFGMRSHWGALMWSAKDYYEKGLIIDSYKTLHKLLKLDPTNCDCLPLYINVLVELELTHELIEFSKVLKKSHSSEAISLYADAVIEITEGRLVPAAALVWDLISNFPVFAPGWMAFGHFCTRKNYIPRALKAYATAARLMPSDYEPLLILGQHYRKLSNMQTAQEHLEKAQSLASCPNPIILNELGMLEYQKKDFLSATRLFKQGLKVVAEHVPHSILIGQRSSLKESLWVNLGHAHRNLCNYPTAETCFQNAIQVNSLSAPALAGLAMVSHGLNSIYTAIKYYHMSLRYDPCNAGVQFLLNFALEQTQDLNAHITVECSISSSDVDPPPNYFTTARRRRNNVVPYSLALDIRSEAEISNQNILSDTDNSLPNLRPNTETDP</sequence>
<reference evidence="1" key="1">
    <citation type="submission" date="2022-04" db="EMBL/GenBank/DDBJ databases">
        <title>Genome of the entomopathogenic fungus Entomophthora muscae.</title>
        <authorList>
            <person name="Elya C."/>
            <person name="Lovett B.R."/>
            <person name="Lee E."/>
            <person name="Macias A.M."/>
            <person name="Hajek A.E."/>
            <person name="De Bivort B.L."/>
            <person name="Kasson M.T."/>
            <person name="De Fine Licht H.H."/>
            <person name="Stajich J.E."/>
        </authorList>
    </citation>
    <scope>NUCLEOTIDE SEQUENCE</scope>
    <source>
        <strain evidence="1">Berkeley</strain>
    </source>
</reference>
<keyword evidence="2" id="KW-1185">Reference proteome</keyword>
<gene>
    <name evidence="1" type="primary">cut9</name>
    <name evidence="1" type="ORF">DSO57_1005755</name>
</gene>